<dbReference type="Proteomes" id="UP000005143">
    <property type="component" value="Unassembled WGS sequence"/>
</dbReference>
<evidence type="ECO:0000313" key="2">
    <source>
        <dbReference type="EMBL" id="EHN12955.1"/>
    </source>
</evidence>
<dbReference type="OrthoDB" id="9802489at2"/>
<dbReference type="InterPro" id="IPR029032">
    <property type="entry name" value="AhpD-like"/>
</dbReference>
<reference evidence="2 3" key="1">
    <citation type="journal article" date="2013" name="Biodegradation">
        <title>Quantitative proteomic analysis of ibuprofen-degrading Patulibacter sp. strain I11.</title>
        <authorList>
            <person name="Almeida B."/>
            <person name="Kjeldal H."/>
            <person name="Lolas I."/>
            <person name="Knudsen A.D."/>
            <person name="Carvalho G."/>
            <person name="Nielsen K.L."/>
            <person name="Barreto Crespo M.T."/>
            <person name="Stensballe A."/>
            <person name="Nielsen J.L."/>
        </authorList>
    </citation>
    <scope>NUCLEOTIDE SEQUENCE [LARGE SCALE GENOMIC DNA]</scope>
    <source>
        <strain evidence="2 3">I11</strain>
    </source>
</reference>
<dbReference type="InterPro" id="IPR052512">
    <property type="entry name" value="4CMD/NDH-1_regulator"/>
</dbReference>
<dbReference type="RefSeq" id="WP_007569727.1">
    <property type="nucleotide sequence ID" value="NZ_AGUD01000004.1"/>
</dbReference>
<dbReference type="InterPro" id="IPR003779">
    <property type="entry name" value="CMD-like"/>
</dbReference>
<keyword evidence="3" id="KW-1185">Reference proteome</keyword>
<dbReference type="EMBL" id="AGUD01000004">
    <property type="protein sequence ID" value="EHN12955.1"/>
    <property type="molecule type" value="Genomic_DNA"/>
</dbReference>
<organism evidence="2 3">
    <name type="scientific">Patulibacter medicamentivorans</name>
    <dbReference type="NCBI Taxonomy" id="1097667"/>
    <lineage>
        <taxon>Bacteria</taxon>
        <taxon>Bacillati</taxon>
        <taxon>Actinomycetota</taxon>
        <taxon>Thermoleophilia</taxon>
        <taxon>Solirubrobacterales</taxon>
        <taxon>Patulibacteraceae</taxon>
        <taxon>Patulibacter</taxon>
    </lineage>
</organism>
<accession>H0DZZ6</accession>
<proteinExistence type="predicted"/>
<name>H0DZZ6_9ACTN</name>
<evidence type="ECO:0000313" key="3">
    <source>
        <dbReference type="Proteomes" id="UP000005143"/>
    </source>
</evidence>
<dbReference type="GO" id="GO:0051920">
    <property type="term" value="F:peroxiredoxin activity"/>
    <property type="evidence" value="ECO:0007669"/>
    <property type="project" value="InterPro"/>
</dbReference>
<sequence>MIEPTPDRRARGIAMYARQFGVPEDEVHDHMARMLGARMAEEAQHASGGAWSGDGLTMRERSLVVISSLVTQGGVEGRLRGHLRWAGENGLAPEDLEAAIVLLAGYVGYPRASTAMELLRAELGPIEGDAGPSGPSTPIR</sequence>
<dbReference type="Pfam" id="PF02627">
    <property type="entry name" value="CMD"/>
    <property type="match status" value="1"/>
</dbReference>
<dbReference type="PANTHER" id="PTHR33570:SF2">
    <property type="entry name" value="CARBOXYMUCONOLACTONE DECARBOXYLASE-LIKE DOMAIN-CONTAINING PROTEIN"/>
    <property type="match status" value="1"/>
</dbReference>
<dbReference type="Gene3D" id="1.20.1290.10">
    <property type="entry name" value="AhpD-like"/>
    <property type="match status" value="1"/>
</dbReference>
<evidence type="ECO:0000259" key="1">
    <source>
        <dbReference type="Pfam" id="PF02627"/>
    </source>
</evidence>
<dbReference type="SUPFAM" id="SSF69118">
    <property type="entry name" value="AhpD-like"/>
    <property type="match status" value="1"/>
</dbReference>
<comment type="caution">
    <text evidence="2">The sequence shown here is derived from an EMBL/GenBank/DDBJ whole genome shotgun (WGS) entry which is preliminary data.</text>
</comment>
<gene>
    <name evidence="2" type="ORF">PAI11_01010</name>
</gene>
<dbReference type="AlphaFoldDB" id="H0DZZ6"/>
<dbReference type="PANTHER" id="PTHR33570">
    <property type="entry name" value="4-CARBOXYMUCONOLACTONE DECARBOXYLASE FAMILY PROTEIN"/>
    <property type="match status" value="1"/>
</dbReference>
<protein>
    <recommendedName>
        <fullName evidence="1">Carboxymuconolactone decarboxylase-like domain-containing protein</fullName>
    </recommendedName>
</protein>
<feature type="domain" description="Carboxymuconolactone decarboxylase-like" evidence="1">
    <location>
        <begin position="47"/>
        <end position="120"/>
    </location>
</feature>